<evidence type="ECO:0000313" key="2">
    <source>
        <dbReference type="EMBL" id="MCI4681601.1"/>
    </source>
</evidence>
<dbReference type="CDD" id="cd06588">
    <property type="entry name" value="PhnB_like"/>
    <property type="match status" value="1"/>
</dbReference>
<reference evidence="2" key="1">
    <citation type="journal article" date="2022" name="ISME J.">
        <title>Identification of active gaseous-alkane degraders at natural gas seeps.</title>
        <authorList>
            <person name="Farhan Ul Haque M."/>
            <person name="Hernandez M."/>
            <person name="Crombie A.T."/>
            <person name="Murrell J.C."/>
        </authorList>
    </citation>
    <scope>NUCLEOTIDE SEQUENCE</scope>
    <source>
        <strain evidence="2">PC2</strain>
    </source>
</reference>
<comment type="caution">
    <text evidence="2">The sequence shown here is derived from an EMBL/GenBank/DDBJ whole genome shotgun (WGS) entry which is preliminary data.</text>
</comment>
<evidence type="ECO:0000313" key="3">
    <source>
        <dbReference type="Proteomes" id="UP001139104"/>
    </source>
</evidence>
<keyword evidence="3" id="KW-1185">Reference proteome</keyword>
<dbReference type="InterPro" id="IPR029068">
    <property type="entry name" value="Glyas_Bleomycin-R_OHBP_Dase"/>
</dbReference>
<dbReference type="Proteomes" id="UP001139104">
    <property type="component" value="Unassembled WGS sequence"/>
</dbReference>
<dbReference type="InterPro" id="IPR028973">
    <property type="entry name" value="PhnB-like"/>
</dbReference>
<name>A0ABS9Z3G4_9HYPH</name>
<dbReference type="EMBL" id="JAIVFP010000001">
    <property type="protein sequence ID" value="MCI4681601.1"/>
    <property type="molecule type" value="Genomic_DNA"/>
</dbReference>
<dbReference type="SUPFAM" id="SSF54593">
    <property type="entry name" value="Glyoxalase/Bleomycin resistance protein/Dihydroxybiphenyl dioxygenase"/>
    <property type="match status" value="1"/>
</dbReference>
<accession>A0ABS9Z3G4</accession>
<gene>
    <name evidence="2" type="ORF">K2U94_02235</name>
</gene>
<dbReference type="PANTHER" id="PTHR33990">
    <property type="entry name" value="PROTEIN YJDN-RELATED"/>
    <property type="match status" value="1"/>
</dbReference>
<dbReference type="InterPro" id="IPR004360">
    <property type="entry name" value="Glyas_Fos-R_dOase_dom"/>
</dbReference>
<dbReference type="Gene3D" id="3.10.180.10">
    <property type="entry name" value="2,3-Dihydroxybiphenyl 1,2-Dioxygenase, domain 1"/>
    <property type="match status" value="1"/>
</dbReference>
<dbReference type="PANTHER" id="PTHR33990:SF1">
    <property type="entry name" value="PROTEIN YJDN"/>
    <property type="match status" value="1"/>
</dbReference>
<proteinExistence type="predicted"/>
<dbReference type="Pfam" id="PF00903">
    <property type="entry name" value="Glyoxalase"/>
    <property type="match status" value="1"/>
</dbReference>
<evidence type="ECO:0000259" key="1">
    <source>
        <dbReference type="Pfam" id="PF00903"/>
    </source>
</evidence>
<feature type="domain" description="Glyoxalase/fosfomycin resistance/dioxygenase" evidence="1">
    <location>
        <begin position="5"/>
        <end position="131"/>
    </location>
</feature>
<protein>
    <submittedName>
        <fullName evidence="2">VOC family protein</fullName>
    </submittedName>
</protein>
<dbReference type="RefSeq" id="WP_243065656.1">
    <property type="nucleotide sequence ID" value="NZ_JAIVFK010000007.1"/>
</dbReference>
<organism evidence="2 3">
    <name type="scientific">Candidatus Rhodoblastus alkanivorans</name>
    <dbReference type="NCBI Taxonomy" id="2954117"/>
    <lineage>
        <taxon>Bacteria</taxon>
        <taxon>Pseudomonadati</taxon>
        <taxon>Pseudomonadota</taxon>
        <taxon>Alphaproteobacteria</taxon>
        <taxon>Hyphomicrobiales</taxon>
        <taxon>Rhodoblastaceae</taxon>
        <taxon>Rhodoblastus</taxon>
    </lineage>
</organism>
<sequence length="149" mass="16727">MKFTPYVMFYGDCAEAFAFYAKVLEAKIIRQLRFSQAPAGVAMPPNADPDKIMHVALEKDGFRLMGGDMNQPRSEGAQPPIYWVSISVASVEEAQRIAKELSEGGKMFMPPGETFFSRQFAMFADRFSLHWMVDCPRSAEELDANLSKS</sequence>